<evidence type="ECO:0000313" key="1">
    <source>
        <dbReference type="EMBL" id="CAM75953.1"/>
    </source>
</evidence>
<accession>A4TZ96</accession>
<proteinExistence type="predicted"/>
<protein>
    <submittedName>
        <fullName evidence="1">Uncharacterized protein</fullName>
    </submittedName>
</protein>
<dbReference type="EMBL" id="CU459003">
    <property type="protein sequence ID" value="CAM75953.1"/>
    <property type="molecule type" value="Genomic_DNA"/>
</dbReference>
<gene>
    <name evidence="1" type="ORF">MGR_2257</name>
</gene>
<sequence length="38" mass="4177">MHLGFSEGVMSSSFSIIRVTETAWAVQGALRLMGGRRH</sequence>
<dbReference type="AlphaFoldDB" id="A4TZ96"/>
<name>A4TZ96_9PROT</name>
<reference evidence="1" key="1">
    <citation type="journal article" date="2007" name="J. Bacteriol.">
        <title>Comparative genome analysis of four magnetotactic bacteria reveals a complex set of group-specific genes implicated in magnetosome biomineralization and function.</title>
        <authorList>
            <person name="Richter M."/>
            <person name="Kube M."/>
            <person name="Bazylinski D.A."/>
            <person name="Lombardot T."/>
            <person name="Gloeckner F.O."/>
            <person name="Reinhardt R."/>
            <person name="Schueler D."/>
        </authorList>
    </citation>
    <scope>NUCLEOTIDE SEQUENCE</scope>
    <source>
        <strain evidence="1">MSR-1</strain>
    </source>
</reference>
<organism evidence="1">
    <name type="scientific">Magnetospirillum gryphiswaldense</name>
    <dbReference type="NCBI Taxonomy" id="55518"/>
    <lineage>
        <taxon>Bacteria</taxon>
        <taxon>Pseudomonadati</taxon>
        <taxon>Pseudomonadota</taxon>
        <taxon>Alphaproteobacteria</taxon>
        <taxon>Rhodospirillales</taxon>
        <taxon>Rhodospirillaceae</taxon>
        <taxon>Magnetospirillum</taxon>
    </lineage>
</organism>